<dbReference type="EMBL" id="MCFA01000008">
    <property type="protein sequence ID" value="ORY18249.1"/>
    <property type="molecule type" value="Genomic_DNA"/>
</dbReference>
<organism evidence="1 2">
    <name type="scientific">Clohesyomyces aquaticus</name>
    <dbReference type="NCBI Taxonomy" id="1231657"/>
    <lineage>
        <taxon>Eukaryota</taxon>
        <taxon>Fungi</taxon>
        <taxon>Dikarya</taxon>
        <taxon>Ascomycota</taxon>
        <taxon>Pezizomycotina</taxon>
        <taxon>Dothideomycetes</taxon>
        <taxon>Pleosporomycetidae</taxon>
        <taxon>Pleosporales</taxon>
        <taxon>Lindgomycetaceae</taxon>
        <taxon>Clohesyomyces</taxon>
    </lineage>
</organism>
<evidence type="ECO:0000313" key="1">
    <source>
        <dbReference type="EMBL" id="ORY18249.1"/>
    </source>
</evidence>
<reference evidence="1 2" key="1">
    <citation type="submission" date="2016-07" db="EMBL/GenBank/DDBJ databases">
        <title>Pervasive Adenine N6-methylation of Active Genes in Fungi.</title>
        <authorList>
            <consortium name="DOE Joint Genome Institute"/>
            <person name="Mondo S.J."/>
            <person name="Dannebaum R.O."/>
            <person name="Kuo R.C."/>
            <person name="Labutti K."/>
            <person name="Haridas S."/>
            <person name="Kuo A."/>
            <person name="Salamov A."/>
            <person name="Ahrendt S.R."/>
            <person name="Lipzen A."/>
            <person name="Sullivan W."/>
            <person name="Andreopoulos W.B."/>
            <person name="Clum A."/>
            <person name="Lindquist E."/>
            <person name="Daum C."/>
            <person name="Ramamoorthy G.K."/>
            <person name="Gryganskyi A."/>
            <person name="Culley D."/>
            <person name="Magnuson J.K."/>
            <person name="James T.Y."/>
            <person name="O'Malley M.A."/>
            <person name="Stajich J.E."/>
            <person name="Spatafora J.W."/>
            <person name="Visel A."/>
            <person name="Grigoriev I.V."/>
        </authorList>
    </citation>
    <scope>NUCLEOTIDE SEQUENCE [LARGE SCALE GENOMIC DNA]</scope>
    <source>
        <strain evidence="1 2">CBS 115471</strain>
    </source>
</reference>
<evidence type="ECO:0008006" key="3">
    <source>
        <dbReference type="Google" id="ProtNLM"/>
    </source>
</evidence>
<evidence type="ECO:0000313" key="2">
    <source>
        <dbReference type="Proteomes" id="UP000193144"/>
    </source>
</evidence>
<sequence>MEVATVNQQPFRLLDLPAELRRCVYDSIEFRTTWHVLDRTQALLSKRYWPVPPKTQVYESRVTLIRPHAPLEILMTCHLVRKEASPILKRKMEDCRLQPVRYLVDYSAAWALVGPSSPLRSCLGVADRGLRKTENRAVGDFVQMCGSFLSQTRWTQNGVRGPRVIEMTITRKSETAYGIEFLQTMAWLGMFKYYGPTKLVFIYKSPLPSTQLVANGDIKDSKDLEKHMLQTLPREWEIGNETSSERGVFMRPLEGEAFEKHVEGLASY</sequence>
<keyword evidence="2" id="KW-1185">Reference proteome</keyword>
<comment type="caution">
    <text evidence="1">The sequence shown here is derived from an EMBL/GenBank/DDBJ whole genome shotgun (WGS) entry which is preliminary data.</text>
</comment>
<dbReference type="Proteomes" id="UP000193144">
    <property type="component" value="Unassembled WGS sequence"/>
</dbReference>
<dbReference type="AlphaFoldDB" id="A0A1Y2A6W9"/>
<dbReference type="OrthoDB" id="5314997at2759"/>
<accession>A0A1Y2A6W9</accession>
<gene>
    <name evidence="1" type="ORF">BCR34DRAFT_473657</name>
</gene>
<protein>
    <recommendedName>
        <fullName evidence="3">F-box domain-containing protein</fullName>
    </recommendedName>
</protein>
<proteinExistence type="predicted"/>
<name>A0A1Y2A6W9_9PLEO</name>